<keyword evidence="2" id="KW-0539">Nucleus</keyword>
<dbReference type="Gene3D" id="3.30.40.10">
    <property type="entry name" value="Zinc/RING finger domain, C3HC4 (zinc finger)"/>
    <property type="match status" value="1"/>
</dbReference>
<evidence type="ECO:0000256" key="1">
    <source>
        <dbReference type="ARBA" id="ARBA00004123"/>
    </source>
</evidence>
<evidence type="ECO:0000256" key="3">
    <source>
        <dbReference type="SAM" id="MobiDB-lite"/>
    </source>
</evidence>
<evidence type="ECO:0000256" key="2">
    <source>
        <dbReference type="ARBA" id="ARBA00023242"/>
    </source>
</evidence>
<accession>A0A6A3IHX1</accession>
<feature type="region of interest" description="Disordered" evidence="3">
    <location>
        <begin position="424"/>
        <end position="573"/>
    </location>
</feature>
<dbReference type="Proteomes" id="UP000460718">
    <property type="component" value="Unassembled WGS sequence"/>
</dbReference>
<reference evidence="8 9" key="1">
    <citation type="submission" date="2018-09" db="EMBL/GenBank/DDBJ databases">
        <title>Genomic investigation of the strawberry pathogen Phytophthora fragariae indicates pathogenicity is determined by transcriptional variation in three key races.</title>
        <authorList>
            <person name="Adams T.M."/>
            <person name="Armitage A.D."/>
            <person name="Sobczyk M.K."/>
            <person name="Bates H.J."/>
            <person name="Dunwell J.M."/>
            <person name="Nellist C.F."/>
            <person name="Harrison R.J."/>
        </authorList>
    </citation>
    <scope>NUCLEOTIDE SEQUENCE [LARGE SCALE GENOMIC DNA]</scope>
    <source>
        <strain evidence="7 9">BC-23</strain>
        <strain evidence="6 10">ONT-3</strain>
        <strain evidence="5 8">SCRP245</strain>
    </source>
</reference>
<feature type="region of interest" description="Disordered" evidence="3">
    <location>
        <begin position="1"/>
        <end position="83"/>
    </location>
</feature>
<feature type="compositionally biased region" description="Low complexity" evidence="3">
    <location>
        <begin position="445"/>
        <end position="457"/>
    </location>
</feature>
<feature type="region of interest" description="Disordered" evidence="3">
    <location>
        <begin position="202"/>
        <end position="229"/>
    </location>
</feature>
<dbReference type="GO" id="GO:0005634">
    <property type="term" value="C:nucleus"/>
    <property type="evidence" value="ECO:0007669"/>
    <property type="project" value="UniProtKB-SubCell"/>
</dbReference>
<feature type="domain" description="Tify" evidence="4">
    <location>
        <begin position="665"/>
        <end position="691"/>
    </location>
</feature>
<evidence type="ECO:0000313" key="5">
    <source>
        <dbReference type="EMBL" id="KAE8980125.1"/>
    </source>
</evidence>
<evidence type="ECO:0000313" key="6">
    <source>
        <dbReference type="EMBL" id="KAE9077213.1"/>
    </source>
</evidence>
<organism evidence="5 8">
    <name type="scientific">Phytophthora fragariae</name>
    <dbReference type="NCBI Taxonomy" id="53985"/>
    <lineage>
        <taxon>Eukaryota</taxon>
        <taxon>Sar</taxon>
        <taxon>Stramenopiles</taxon>
        <taxon>Oomycota</taxon>
        <taxon>Peronosporomycetes</taxon>
        <taxon>Peronosporales</taxon>
        <taxon>Peronosporaceae</taxon>
        <taxon>Phytophthora</taxon>
    </lineage>
</organism>
<dbReference type="InterPro" id="IPR013083">
    <property type="entry name" value="Znf_RING/FYVE/PHD"/>
</dbReference>
<evidence type="ECO:0000313" key="8">
    <source>
        <dbReference type="Proteomes" id="UP000460718"/>
    </source>
</evidence>
<dbReference type="CDD" id="cd15489">
    <property type="entry name" value="PHD_SF"/>
    <property type="match status" value="1"/>
</dbReference>
<proteinExistence type="predicted"/>
<dbReference type="Proteomes" id="UP000476176">
    <property type="component" value="Unassembled WGS sequence"/>
</dbReference>
<feature type="domain" description="Tify" evidence="4">
    <location>
        <begin position="862"/>
        <end position="885"/>
    </location>
</feature>
<comment type="subcellular location">
    <subcellularLocation>
        <location evidence="1">Nucleus</location>
    </subcellularLocation>
</comment>
<dbReference type="Pfam" id="PF16135">
    <property type="entry name" value="TDBD"/>
    <property type="match status" value="2"/>
</dbReference>
<evidence type="ECO:0000313" key="10">
    <source>
        <dbReference type="Proteomes" id="UP000488956"/>
    </source>
</evidence>
<dbReference type="AlphaFoldDB" id="A0A6A3IHX1"/>
<sequence length="945" mass="103572">MATTNVSVADAPARPETNQTEDSTTPPPAQAIGADADQVASAEAPPETQETQQKKTPLEGQSVAMNVSGCSHHAVGDGSRVSHPRAAAAAANAEMARQVKDEETPLSVMFAKAASLTAASKPPQPDDVAKMTNVAILADGNADVAMMKDVPPPVEEGRRRPSRAAAAAANAGMTRQVQEEAGSLGMLLASALVRPMEQEQVVEAQSTDKKRTSDMATPPAKRSRVTGSRKVAQNTLEIASAELQPQRGKKRQQAPVFEAAPIITDLPPLPFTTTSPELKLKNKNKAKNKRVAMTKMKAKQSVEEVEGDGRRCEFCRKAANLCVLMHCHACRRVYHAQCFWHAFQPYVDRKVPILDQLQRLQAEAPERRGNIFRCASCRAALVDFCDSGGYLWDCDCPTCTQPEKVVYYRQRKLVDMMNDMELEKQRKRDLKDQAAKAKKSGVAKPPTSTPSRSNSTSRSRRTRGSSAALDEEVVNARTTQPLTSRGAPPGLDPKKEKDVNADAMDVVDGEGEVKSAAAKAESETKAEPMDVDEGVGTQPAANAEKTVDGQKTEQQVSKIAEQQHEPHSPQAGALQQEAKTLPELQQPTTDDAFKKEQEHLRKVKYEPVGEPEQPDLKGDDLVGAVRVLREGKSDRWCFPVVCSRTTSLRVSGMMKTGTCKWSLKKRADIQCECCDKVFNFPEFVHHTDSSLIKDPKCASEDPMPYLFVEHRDTTHHTPLEKFLSALRIWAARQSANNTPTKSRRGHAVRQEAIAAVSITTMTMTNPEAAVDALPEKVSRLRALALFKRPKHRNDKTSLAARLSDPASLDFLAQVVCLSPKYVMNMANGSLADRVVRSKTPVPDDSFPRKAGWLAFNQMATMSRQVTCICCEKSFSFDGFVDHAGILLNELKKKSRQLLYVVEKMDESALVPYNTFAMDLDTVAKANGLDVFLDELLPPPPSPRPI</sequence>
<evidence type="ECO:0000313" key="7">
    <source>
        <dbReference type="EMBL" id="KAE9187441.1"/>
    </source>
</evidence>
<gene>
    <name evidence="7" type="ORF">PF004_g22792</name>
    <name evidence="6" type="ORF">PF010_g23598</name>
    <name evidence="5" type="ORF">PF011_g22567</name>
</gene>
<dbReference type="EMBL" id="QXFX01002421">
    <property type="protein sequence ID" value="KAE9077213.1"/>
    <property type="molecule type" value="Genomic_DNA"/>
</dbReference>
<dbReference type="EMBL" id="QXGC01002339">
    <property type="protein sequence ID" value="KAE9187441.1"/>
    <property type="molecule type" value="Genomic_DNA"/>
</dbReference>
<comment type="caution">
    <text evidence="5">The sequence shown here is derived from an EMBL/GenBank/DDBJ whole genome shotgun (WGS) entry which is preliminary data.</text>
</comment>
<dbReference type="Proteomes" id="UP000488956">
    <property type="component" value="Unassembled WGS sequence"/>
</dbReference>
<dbReference type="EMBL" id="QXFW01002283">
    <property type="protein sequence ID" value="KAE8980125.1"/>
    <property type="molecule type" value="Genomic_DNA"/>
</dbReference>
<evidence type="ECO:0000313" key="9">
    <source>
        <dbReference type="Proteomes" id="UP000476176"/>
    </source>
</evidence>
<name>A0A6A3IHX1_9STRA</name>
<evidence type="ECO:0000259" key="4">
    <source>
        <dbReference type="Pfam" id="PF16135"/>
    </source>
</evidence>
<dbReference type="InterPro" id="IPR032308">
    <property type="entry name" value="TDBD"/>
</dbReference>
<feature type="compositionally biased region" description="Basic and acidic residues" evidence="3">
    <location>
        <begin position="424"/>
        <end position="435"/>
    </location>
</feature>
<protein>
    <recommendedName>
        <fullName evidence="4">Tify domain-containing protein</fullName>
    </recommendedName>
</protein>